<dbReference type="CDD" id="cd02966">
    <property type="entry name" value="TlpA_like_family"/>
    <property type="match status" value="1"/>
</dbReference>
<dbReference type="InterPro" id="IPR013740">
    <property type="entry name" value="Redoxin"/>
</dbReference>
<evidence type="ECO:0000313" key="6">
    <source>
        <dbReference type="Proteomes" id="UP000463857"/>
    </source>
</evidence>
<feature type="signal peptide" evidence="3">
    <location>
        <begin position="1"/>
        <end position="22"/>
    </location>
</feature>
<dbReference type="OrthoDB" id="9796554at2"/>
<dbReference type="EMBL" id="CP047156">
    <property type="protein sequence ID" value="QHC00121.1"/>
    <property type="molecule type" value="Genomic_DNA"/>
</dbReference>
<keyword evidence="2" id="KW-0201">Cytochrome c-type biogenesis</keyword>
<organism evidence="5 6">
    <name type="scientific">Epidermidibacterium keratini</name>
    <dbReference type="NCBI Taxonomy" id="1891644"/>
    <lineage>
        <taxon>Bacteria</taxon>
        <taxon>Bacillati</taxon>
        <taxon>Actinomycetota</taxon>
        <taxon>Actinomycetes</taxon>
        <taxon>Sporichthyales</taxon>
        <taxon>Sporichthyaceae</taxon>
        <taxon>Epidermidibacterium</taxon>
    </lineage>
</organism>
<dbReference type="PANTHER" id="PTHR42852">
    <property type="entry name" value="THIOL:DISULFIDE INTERCHANGE PROTEIN DSBE"/>
    <property type="match status" value="1"/>
</dbReference>
<evidence type="ECO:0000256" key="1">
    <source>
        <dbReference type="ARBA" id="ARBA00004196"/>
    </source>
</evidence>
<keyword evidence="6" id="KW-1185">Reference proteome</keyword>
<dbReference type="PROSITE" id="PS51352">
    <property type="entry name" value="THIOREDOXIN_2"/>
    <property type="match status" value="1"/>
</dbReference>
<keyword evidence="3" id="KW-0732">Signal</keyword>
<dbReference type="PROSITE" id="PS00194">
    <property type="entry name" value="THIOREDOXIN_1"/>
    <property type="match status" value="1"/>
</dbReference>
<evidence type="ECO:0000259" key="4">
    <source>
        <dbReference type="PROSITE" id="PS51352"/>
    </source>
</evidence>
<sequence length="198" mass="20311">MKTRLGVLLTAAALVLSGCSGAVGRADGTTTSTSAAKSSKAFSVPCPAWDPAAPPPADQALPDVTLECLSEGSEPVSMSGAPPRPTIVNLWATWCAPCRQEIPLLQEFAQKAAGKVDVLGVVTADSASAARDFALEFDMGFPSVIDTDSVLMTDLGMQALPDSVLIRADGSVANVHIGAFSSLEQIVSLVAKELGVNV</sequence>
<reference evidence="5 6" key="1">
    <citation type="journal article" date="2018" name="Int. J. Syst. Evol. Microbiol.">
        <title>Epidermidibacterium keratini gen. nov., sp. nov., a member of the family Sporichthyaceae, isolated from keratin epidermis.</title>
        <authorList>
            <person name="Lee D.G."/>
            <person name="Trujillo M.E."/>
            <person name="Kang S."/>
            <person name="Nam J.J."/>
            <person name="Kim Y.J."/>
        </authorList>
    </citation>
    <scope>NUCLEOTIDE SEQUENCE [LARGE SCALE GENOMIC DNA]</scope>
    <source>
        <strain evidence="5 6">EPI-7</strain>
    </source>
</reference>
<dbReference type="PANTHER" id="PTHR42852:SF17">
    <property type="entry name" value="THIOREDOXIN-LIKE PROTEIN HI_1115"/>
    <property type="match status" value="1"/>
</dbReference>
<feature type="chain" id="PRO_5039167979" evidence="3">
    <location>
        <begin position="23"/>
        <end position="198"/>
    </location>
</feature>
<dbReference type="InterPro" id="IPR017937">
    <property type="entry name" value="Thioredoxin_CS"/>
</dbReference>
<evidence type="ECO:0000256" key="2">
    <source>
        <dbReference type="ARBA" id="ARBA00022748"/>
    </source>
</evidence>
<dbReference type="KEGG" id="eke:EK0264_07420"/>
<gene>
    <name evidence="5" type="ORF">EK0264_07420</name>
</gene>
<name>A0A7L4YLH4_9ACTN</name>
<accession>A0A7L4YLH4</accession>
<dbReference type="Proteomes" id="UP000463857">
    <property type="component" value="Chromosome"/>
</dbReference>
<dbReference type="InParanoid" id="A0A7L4YLH4"/>
<dbReference type="GO" id="GO:0016491">
    <property type="term" value="F:oxidoreductase activity"/>
    <property type="evidence" value="ECO:0007669"/>
    <property type="project" value="InterPro"/>
</dbReference>
<dbReference type="InterPro" id="IPR050553">
    <property type="entry name" value="Thioredoxin_ResA/DsbE_sf"/>
</dbReference>
<evidence type="ECO:0000256" key="3">
    <source>
        <dbReference type="SAM" id="SignalP"/>
    </source>
</evidence>
<dbReference type="RefSeq" id="WP_159544289.1">
    <property type="nucleotide sequence ID" value="NZ_CP047156.1"/>
</dbReference>
<dbReference type="InterPro" id="IPR013766">
    <property type="entry name" value="Thioredoxin_domain"/>
</dbReference>
<dbReference type="PROSITE" id="PS51257">
    <property type="entry name" value="PROKAR_LIPOPROTEIN"/>
    <property type="match status" value="1"/>
</dbReference>
<evidence type="ECO:0000313" key="5">
    <source>
        <dbReference type="EMBL" id="QHC00121.1"/>
    </source>
</evidence>
<dbReference type="Gene3D" id="3.40.30.10">
    <property type="entry name" value="Glutaredoxin"/>
    <property type="match status" value="1"/>
</dbReference>
<dbReference type="SUPFAM" id="SSF52833">
    <property type="entry name" value="Thioredoxin-like"/>
    <property type="match status" value="1"/>
</dbReference>
<dbReference type="Pfam" id="PF08534">
    <property type="entry name" value="Redoxin"/>
    <property type="match status" value="1"/>
</dbReference>
<dbReference type="InterPro" id="IPR036249">
    <property type="entry name" value="Thioredoxin-like_sf"/>
</dbReference>
<dbReference type="AlphaFoldDB" id="A0A7L4YLH4"/>
<dbReference type="GO" id="GO:0030313">
    <property type="term" value="C:cell envelope"/>
    <property type="evidence" value="ECO:0007669"/>
    <property type="project" value="UniProtKB-SubCell"/>
</dbReference>
<proteinExistence type="predicted"/>
<feature type="domain" description="Thioredoxin" evidence="4">
    <location>
        <begin position="55"/>
        <end position="195"/>
    </location>
</feature>
<dbReference type="GO" id="GO:0017004">
    <property type="term" value="P:cytochrome complex assembly"/>
    <property type="evidence" value="ECO:0007669"/>
    <property type="project" value="UniProtKB-KW"/>
</dbReference>
<comment type="subcellular location">
    <subcellularLocation>
        <location evidence="1">Cell envelope</location>
    </subcellularLocation>
</comment>
<protein>
    <submittedName>
        <fullName evidence="5">Redoxin family protein</fullName>
    </submittedName>
</protein>